<comment type="caution">
    <text evidence="1">The sequence shown here is derived from an EMBL/GenBank/DDBJ whole genome shotgun (WGS) entry which is preliminary data.</text>
</comment>
<dbReference type="Gene3D" id="3.10.50.30">
    <property type="entry name" value="Transcription elongation factor, GreA/GreB, C-terminal domain"/>
    <property type="match status" value="1"/>
</dbReference>
<accession>A0A0B9GZV9</accession>
<dbReference type="GO" id="GO:0003677">
    <property type="term" value="F:DNA binding"/>
    <property type="evidence" value="ECO:0007669"/>
    <property type="project" value="InterPro"/>
</dbReference>
<gene>
    <name evidence="1" type="ORF">RJ45_07575</name>
</gene>
<dbReference type="GO" id="GO:0003746">
    <property type="term" value="F:translation elongation factor activity"/>
    <property type="evidence" value="ECO:0007669"/>
    <property type="project" value="UniProtKB-KW"/>
</dbReference>
<dbReference type="GO" id="GO:0032784">
    <property type="term" value="P:regulation of DNA-templated transcription elongation"/>
    <property type="evidence" value="ECO:0007669"/>
    <property type="project" value="InterPro"/>
</dbReference>
<organism evidence="1 2">
    <name type="scientific">Photobacterium gaetbulicola</name>
    <dbReference type="NCBI Taxonomy" id="1295392"/>
    <lineage>
        <taxon>Bacteria</taxon>
        <taxon>Pseudomonadati</taxon>
        <taxon>Pseudomonadota</taxon>
        <taxon>Gammaproteobacteria</taxon>
        <taxon>Vibrionales</taxon>
        <taxon>Vibrionaceae</taxon>
        <taxon>Photobacterium</taxon>
    </lineage>
</organism>
<dbReference type="Proteomes" id="UP000031278">
    <property type="component" value="Unassembled WGS sequence"/>
</dbReference>
<proteinExistence type="predicted"/>
<name>A0A0B9GZV9_9GAMM</name>
<dbReference type="RefSeq" id="WP_039460344.1">
    <property type="nucleotide sequence ID" value="NZ_JWLZ01000112.1"/>
</dbReference>
<dbReference type="EMBL" id="JWLZ01000112">
    <property type="protein sequence ID" value="KHT64231.1"/>
    <property type="molecule type" value="Genomic_DNA"/>
</dbReference>
<dbReference type="AlphaFoldDB" id="A0A0B9GZV9"/>
<keyword evidence="1" id="KW-0648">Protein biosynthesis</keyword>
<reference evidence="1 2" key="1">
    <citation type="submission" date="2014-12" db="EMBL/GenBank/DDBJ databases">
        <title>Genome sequencing of Photobacterium gaetbulicola AD005a.</title>
        <authorList>
            <person name="Adrian T.G.S."/>
            <person name="Chan K.G."/>
        </authorList>
    </citation>
    <scope>NUCLEOTIDE SEQUENCE [LARGE SCALE GENOMIC DNA]</scope>
    <source>
        <strain evidence="1 2">AD005a</strain>
    </source>
</reference>
<dbReference type="SUPFAM" id="SSF54534">
    <property type="entry name" value="FKBP-like"/>
    <property type="match status" value="1"/>
</dbReference>
<dbReference type="InterPro" id="IPR036953">
    <property type="entry name" value="GreA/GreB_C_sf"/>
</dbReference>
<sequence length="163" mass="17637">MNSSHKLQIIDLILDDLQQAYHGAMHAADQAHSAATDDQSVAETQYDTLAIEAAYLAHGQSQRVAECLADINAYDQLKAALPKSLDEIVLGCLIHLLDEDDNDKWIFFGPAAGGIKLKLENHEVVVVTPSSPLGEALLGLTLGEEAEVHIGGKVVFYEVEAIY</sequence>
<evidence type="ECO:0000313" key="1">
    <source>
        <dbReference type="EMBL" id="KHT64231.1"/>
    </source>
</evidence>
<evidence type="ECO:0000313" key="2">
    <source>
        <dbReference type="Proteomes" id="UP000031278"/>
    </source>
</evidence>
<keyword evidence="1" id="KW-0251">Elongation factor</keyword>
<protein>
    <submittedName>
        <fullName evidence="1">Transcription elongation factor</fullName>
    </submittedName>
</protein>